<comment type="similarity">
    <text evidence="1">Belongs to the ArsC family.</text>
</comment>
<proteinExistence type="inferred from homology"/>
<dbReference type="PROSITE" id="PS51353">
    <property type="entry name" value="ARSC"/>
    <property type="match status" value="1"/>
</dbReference>
<dbReference type="NCBIfam" id="TIGR01617">
    <property type="entry name" value="arsC_related"/>
    <property type="match status" value="1"/>
</dbReference>
<gene>
    <name evidence="2" type="ORF">WMW72_03710</name>
</gene>
<dbReference type="Gene3D" id="3.40.30.10">
    <property type="entry name" value="Glutaredoxin"/>
    <property type="match status" value="1"/>
</dbReference>
<dbReference type="RefSeq" id="WP_341414049.1">
    <property type="nucleotide sequence ID" value="NZ_JBBPCC010000001.1"/>
</dbReference>
<dbReference type="InterPro" id="IPR006660">
    <property type="entry name" value="Arsenate_reductase-like"/>
</dbReference>
<comment type="caution">
    <text evidence="2">The sequence shown here is derived from an EMBL/GenBank/DDBJ whole genome shotgun (WGS) entry which is preliminary data.</text>
</comment>
<dbReference type="PANTHER" id="PTHR30041">
    <property type="entry name" value="ARSENATE REDUCTASE"/>
    <property type="match status" value="1"/>
</dbReference>
<dbReference type="InterPro" id="IPR006504">
    <property type="entry name" value="Tscrpt_reg_Spx/MgsR"/>
</dbReference>
<dbReference type="InterPro" id="IPR036249">
    <property type="entry name" value="Thioredoxin-like_sf"/>
</dbReference>
<keyword evidence="3" id="KW-1185">Reference proteome</keyword>
<dbReference type="EMBL" id="JBBPCC010000001">
    <property type="protein sequence ID" value="MEK8127011.1"/>
    <property type="molecule type" value="Genomic_DNA"/>
</dbReference>
<dbReference type="CDD" id="cd03036">
    <property type="entry name" value="ArsC_like"/>
    <property type="match status" value="1"/>
</dbReference>
<evidence type="ECO:0000256" key="1">
    <source>
        <dbReference type="PROSITE-ProRule" id="PRU01282"/>
    </source>
</evidence>
<evidence type="ECO:0000313" key="2">
    <source>
        <dbReference type="EMBL" id="MEK8127011.1"/>
    </source>
</evidence>
<evidence type="ECO:0000313" key="3">
    <source>
        <dbReference type="Proteomes" id="UP001469365"/>
    </source>
</evidence>
<dbReference type="Pfam" id="PF03960">
    <property type="entry name" value="ArsC"/>
    <property type="match status" value="1"/>
</dbReference>
<protein>
    <submittedName>
        <fullName evidence="2">Arsenate reductase family protein</fullName>
    </submittedName>
</protein>
<sequence>MTQPTDKLTIYHYPVCGTCRSAIKWLETEGWELDRIHIKETPPSVEVLQELIPLSGLDIKKWFNTSGEVYKELQLKDKLAGMTEDEKIKLLSSHGMLIKRPIVTDGKRVTIGFKPEAYTEAWSH</sequence>
<organism evidence="2 3">
    <name type="scientific">Paenibacillus filicis</name>
    <dbReference type="NCBI Taxonomy" id="669464"/>
    <lineage>
        <taxon>Bacteria</taxon>
        <taxon>Bacillati</taxon>
        <taxon>Bacillota</taxon>
        <taxon>Bacilli</taxon>
        <taxon>Bacillales</taxon>
        <taxon>Paenibacillaceae</taxon>
        <taxon>Paenibacillus</taxon>
    </lineage>
</organism>
<name>A0ABU9DDR9_9BACL</name>
<dbReference type="SUPFAM" id="SSF52833">
    <property type="entry name" value="Thioredoxin-like"/>
    <property type="match status" value="1"/>
</dbReference>
<accession>A0ABU9DDR9</accession>
<dbReference type="PANTHER" id="PTHR30041:SF8">
    <property type="entry name" value="PROTEIN YFFB"/>
    <property type="match status" value="1"/>
</dbReference>
<dbReference type="Proteomes" id="UP001469365">
    <property type="component" value="Unassembled WGS sequence"/>
</dbReference>
<reference evidence="2 3" key="1">
    <citation type="submission" date="2024-04" db="EMBL/GenBank/DDBJ databases">
        <title>draft genome sequnece of Paenibacillus filicis.</title>
        <authorList>
            <person name="Kim D.-U."/>
        </authorList>
    </citation>
    <scope>NUCLEOTIDE SEQUENCE [LARGE SCALE GENOMIC DNA]</scope>
    <source>
        <strain evidence="2 3">KACC14197</strain>
    </source>
</reference>